<keyword evidence="3" id="KW-1185">Reference proteome</keyword>
<dbReference type="RefSeq" id="WP_379910568.1">
    <property type="nucleotide sequence ID" value="NZ_JBHSWE010000001.1"/>
</dbReference>
<dbReference type="InterPro" id="IPR008910">
    <property type="entry name" value="MSC_TM_helix"/>
</dbReference>
<dbReference type="EMBL" id="JBHSWE010000001">
    <property type="protein sequence ID" value="MFC6672105.1"/>
    <property type="molecule type" value="Genomic_DNA"/>
</dbReference>
<keyword evidence="1" id="KW-0472">Membrane</keyword>
<keyword evidence="1" id="KW-0812">Transmembrane</keyword>
<keyword evidence="1" id="KW-1133">Transmembrane helix</keyword>
<accession>A0ABW2A3V7</accession>
<evidence type="ECO:0000313" key="3">
    <source>
        <dbReference type="Proteomes" id="UP001596422"/>
    </source>
</evidence>
<evidence type="ECO:0000256" key="1">
    <source>
        <dbReference type="SAM" id="Phobius"/>
    </source>
</evidence>
<comment type="caution">
    <text evidence="2">The sequence shown here is derived from an EMBL/GenBank/DDBJ whole genome shotgun (WGS) entry which is preliminary data.</text>
</comment>
<protein>
    <recommendedName>
        <fullName evidence="4">Mechanosensitive ion channel protein MscS</fullName>
    </recommendedName>
</protein>
<sequence>MDTFDNIRDILANSFGEFLKILLAYLPNLITALLLLLLGWLCARLVRTLWLRFGSGLDRLTAALRRRPWGRDCHCANTIPASWRGSSIGWCCCSSLPQPSNRWGCRAWPTGSTSSFSFCRAWSSAA</sequence>
<name>A0ABW2A3V7_9GAMM</name>
<evidence type="ECO:0008006" key="4">
    <source>
        <dbReference type="Google" id="ProtNLM"/>
    </source>
</evidence>
<dbReference type="Proteomes" id="UP001596422">
    <property type="component" value="Unassembled WGS sequence"/>
</dbReference>
<dbReference type="Pfam" id="PF05552">
    <property type="entry name" value="MS_channel_1st_1"/>
    <property type="match status" value="1"/>
</dbReference>
<proteinExistence type="predicted"/>
<feature type="transmembrane region" description="Helical" evidence="1">
    <location>
        <begin position="22"/>
        <end position="43"/>
    </location>
</feature>
<organism evidence="2 3">
    <name type="scientific">Marinobacterium aestuariivivens</name>
    <dbReference type="NCBI Taxonomy" id="1698799"/>
    <lineage>
        <taxon>Bacteria</taxon>
        <taxon>Pseudomonadati</taxon>
        <taxon>Pseudomonadota</taxon>
        <taxon>Gammaproteobacteria</taxon>
        <taxon>Oceanospirillales</taxon>
        <taxon>Oceanospirillaceae</taxon>
        <taxon>Marinobacterium</taxon>
    </lineage>
</organism>
<gene>
    <name evidence="2" type="ORF">ACFQDL_20080</name>
</gene>
<reference evidence="3" key="1">
    <citation type="journal article" date="2019" name="Int. J. Syst. Evol. Microbiol.">
        <title>The Global Catalogue of Microorganisms (GCM) 10K type strain sequencing project: providing services to taxonomists for standard genome sequencing and annotation.</title>
        <authorList>
            <consortium name="The Broad Institute Genomics Platform"/>
            <consortium name="The Broad Institute Genome Sequencing Center for Infectious Disease"/>
            <person name="Wu L."/>
            <person name="Ma J."/>
        </authorList>
    </citation>
    <scope>NUCLEOTIDE SEQUENCE [LARGE SCALE GENOMIC DNA]</scope>
    <source>
        <strain evidence="3">NBRC 111756</strain>
    </source>
</reference>
<evidence type="ECO:0000313" key="2">
    <source>
        <dbReference type="EMBL" id="MFC6672105.1"/>
    </source>
</evidence>